<evidence type="ECO:0000256" key="7">
    <source>
        <dbReference type="ARBA" id="ARBA00022989"/>
    </source>
</evidence>
<comment type="cofactor">
    <cofactor evidence="10">
        <name>Zn(2+)</name>
        <dbReference type="ChEBI" id="CHEBI:29105"/>
    </cofactor>
    <text evidence="10">Binds 1 zinc ion per subunit.</text>
</comment>
<keyword evidence="2 10" id="KW-0645">Protease</keyword>
<proteinExistence type="inferred from homology"/>
<dbReference type="Gene3D" id="3.30.2010.10">
    <property type="entry name" value="Metalloproteases ('zincins'), catalytic domain"/>
    <property type="match status" value="1"/>
</dbReference>
<keyword evidence="14" id="KW-1185">Reference proteome</keyword>
<reference evidence="13 14" key="1">
    <citation type="journal article" date="2023" name="Int. J. Syst. Evol. Microbiol.">
        <title>Streptococcus sciuri sp. nov., Staphylococcus marylandisciuri sp. nov. and Staphylococcus americanisciuri sp. nov., isolated from faeces of eastern grey squirrel (Sciurus carolinensis).</title>
        <authorList>
            <person name="Volokhov D.V."/>
            <person name="Zagorodnyaya T.A."/>
            <person name="Furtak V.A."/>
            <person name="Nattanmai G."/>
            <person name="Randall L."/>
            <person name="Jose S."/>
            <person name="Gao Y."/>
            <person name="Eisenberg T."/>
            <person name="Delmonte P."/>
            <person name="Blom J."/>
            <person name="Mitchell K.K."/>
        </authorList>
    </citation>
    <scope>NUCLEOTIDE SEQUENCE [LARGE SCALE GENOMIC DNA]</scope>
    <source>
        <strain evidence="13 14">SQ8-PEA</strain>
    </source>
</reference>
<dbReference type="RefSeq" id="WP_262854300.1">
    <property type="nucleotide sequence ID" value="NZ_JAOPKZ010000002.1"/>
</dbReference>
<keyword evidence="1" id="KW-1003">Cell membrane</keyword>
<keyword evidence="6 10" id="KW-0862">Zinc</keyword>
<gene>
    <name evidence="13" type="ORF">N9R04_01745</name>
</gene>
<dbReference type="Proteomes" id="UP001209553">
    <property type="component" value="Unassembled WGS sequence"/>
</dbReference>
<feature type="transmembrane region" description="Helical" evidence="11">
    <location>
        <begin position="162"/>
        <end position="184"/>
    </location>
</feature>
<keyword evidence="9 11" id="KW-0472">Membrane</keyword>
<sequence>MRTISLIFIIFSLALKFKLIHLSFINEHSIKYMLGFAIGLFIYAFLGPHIDLLFLDKKELEYNYINNIVPELAEKDIVFFSANMIFKPNAFVLNKKKPTIFIDNKIINNLSNAELRFILFHEYSHIKDNDGLKNKLSMLLAFTVVPLVMSILVANINLSSYPFVIILFVLIFVIIYWVGIILNFKYRRKRELKADKYAVNYVDKEDVISSFQKLIKLNDFDRKSKSLLSSHPPLEERLKNLRERDRNLI</sequence>
<dbReference type="PANTHER" id="PTHR43221">
    <property type="entry name" value="PROTEASE HTPX"/>
    <property type="match status" value="1"/>
</dbReference>
<keyword evidence="5 10" id="KW-0378">Hydrolase</keyword>
<keyword evidence="4" id="KW-0479">Metal-binding</keyword>
<feature type="transmembrane region" description="Helical" evidence="11">
    <location>
        <begin position="32"/>
        <end position="55"/>
    </location>
</feature>
<comment type="similarity">
    <text evidence="10">Belongs to the peptidase M48 family.</text>
</comment>
<dbReference type="InterPro" id="IPR001915">
    <property type="entry name" value="Peptidase_M48"/>
</dbReference>
<dbReference type="PANTHER" id="PTHR43221:SF2">
    <property type="entry name" value="PROTEASE HTPX HOMOLOG"/>
    <property type="match status" value="1"/>
</dbReference>
<dbReference type="InterPro" id="IPR050083">
    <property type="entry name" value="HtpX_protease"/>
</dbReference>
<evidence type="ECO:0000256" key="4">
    <source>
        <dbReference type="ARBA" id="ARBA00022723"/>
    </source>
</evidence>
<dbReference type="EMBL" id="JAOPKZ010000002">
    <property type="protein sequence ID" value="MCU5745444.1"/>
    <property type="molecule type" value="Genomic_DNA"/>
</dbReference>
<comment type="caution">
    <text evidence="13">The sequence shown here is derived from an EMBL/GenBank/DDBJ whole genome shotgun (WGS) entry which is preliminary data.</text>
</comment>
<keyword evidence="8 10" id="KW-0482">Metalloprotease</keyword>
<evidence type="ECO:0000256" key="11">
    <source>
        <dbReference type="SAM" id="Phobius"/>
    </source>
</evidence>
<accession>A0ABT2QN86</accession>
<evidence type="ECO:0000256" key="5">
    <source>
        <dbReference type="ARBA" id="ARBA00022801"/>
    </source>
</evidence>
<feature type="transmembrane region" description="Helical" evidence="11">
    <location>
        <begin position="136"/>
        <end position="156"/>
    </location>
</feature>
<protein>
    <submittedName>
        <fullName evidence="13">M48 family metallopeptidase</fullName>
    </submittedName>
</protein>
<keyword evidence="3 11" id="KW-0812">Transmembrane</keyword>
<evidence type="ECO:0000256" key="1">
    <source>
        <dbReference type="ARBA" id="ARBA00022475"/>
    </source>
</evidence>
<evidence type="ECO:0000313" key="13">
    <source>
        <dbReference type="EMBL" id="MCU5745444.1"/>
    </source>
</evidence>
<evidence type="ECO:0000256" key="8">
    <source>
        <dbReference type="ARBA" id="ARBA00023049"/>
    </source>
</evidence>
<evidence type="ECO:0000256" key="2">
    <source>
        <dbReference type="ARBA" id="ARBA00022670"/>
    </source>
</evidence>
<evidence type="ECO:0000256" key="6">
    <source>
        <dbReference type="ARBA" id="ARBA00022833"/>
    </source>
</evidence>
<feature type="domain" description="Peptidase M48" evidence="12">
    <location>
        <begin position="87"/>
        <end position="244"/>
    </location>
</feature>
<evidence type="ECO:0000313" key="14">
    <source>
        <dbReference type="Proteomes" id="UP001209553"/>
    </source>
</evidence>
<evidence type="ECO:0000259" key="12">
    <source>
        <dbReference type="Pfam" id="PF01435"/>
    </source>
</evidence>
<evidence type="ECO:0000256" key="9">
    <source>
        <dbReference type="ARBA" id="ARBA00023136"/>
    </source>
</evidence>
<organism evidence="13 14">
    <name type="scientific">Staphylococcus marylandisciuri</name>
    <dbReference type="NCBI Taxonomy" id="2981529"/>
    <lineage>
        <taxon>Bacteria</taxon>
        <taxon>Bacillati</taxon>
        <taxon>Bacillota</taxon>
        <taxon>Bacilli</taxon>
        <taxon>Bacillales</taxon>
        <taxon>Staphylococcaceae</taxon>
        <taxon>Staphylococcus</taxon>
    </lineage>
</organism>
<dbReference type="Pfam" id="PF01435">
    <property type="entry name" value="Peptidase_M48"/>
    <property type="match status" value="1"/>
</dbReference>
<evidence type="ECO:0000256" key="10">
    <source>
        <dbReference type="RuleBase" id="RU003983"/>
    </source>
</evidence>
<keyword evidence="7 11" id="KW-1133">Transmembrane helix</keyword>
<evidence type="ECO:0000256" key="3">
    <source>
        <dbReference type="ARBA" id="ARBA00022692"/>
    </source>
</evidence>
<name>A0ABT2QN86_9STAP</name>